<keyword evidence="3" id="KW-1185">Reference proteome</keyword>
<evidence type="ECO:0000313" key="2">
    <source>
        <dbReference type="EMBL" id="SLM31504.1"/>
    </source>
</evidence>
<keyword evidence="1" id="KW-0472">Membrane</keyword>
<dbReference type="EMBL" id="FWEV01000268">
    <property type="protein sequence ID" value="SLM31504.1"/>
    <property type="molecule type" value="Genomic_DNA"/>
</dbReference>
<dbReference type="STRING" id="1246637.MTBBW1_340056"/>
<keyword evidence="1" id="KW-1133">Transmembrane helix</keyword>
<evidence type="ECO:0000313" key="3">
    <source>
        <dbReference type="Proteomes" id="UP000191931"/>
    </source>
</evidence>
<organism evidence="2 3">
    <name type="scientific">Desulfamplus magnetovallimortis</name>
    <dbReference type="NCBI Taxonomy" id="1246637"/>
    <lineage>
        <taxon>Bacteria</taxon>
        <taxon>Pseudomonadati</taxon>
        <taxon>Thermodesulfobacteriota</taxon>
        <taxon>Desulfobacteria</taxon>
        <taxon>Desulfobacterales</taxon>
        <taxon>Desulfobacteraceae</taxon>
        <taxon>Desulfamplus</taxon>
    </lineage>
</organism>
<feature type="transmembrane region" description="Helical" evidence="1">
    <location>
        <begin position="14"/>
        <end position="33"/>
    </location>
</feature>
<name>A0A1W1HGA2_9BACT</name>
<gene>
    <name evidence="2" type="ORF">MTBBW1_340056</name>
</gene>
<accession>A0A1W1HGA2</accession>
<sequence length="65" mass="7478">MIKKMCECTLFKSISYFVVADVSAMSVIIAFPVKTLNEYMMNRQKAHSSKAYEPVKNPILRIFQS</sequence>
<proteinExistence type="predicted"/>
<dbReference type="AlphaFoldDB" id="A0A1W1HGA2"/>
<keyword evidence="1" id="KW-0812">Transmembrane</keyword>
<dbReference type="Proteomes" id="UP000191931">
    <property type="component" value="Unassembled WGS sequence"/>
</dbReference>
<protein>
    <submittedName>
        <fullName evidence="2">Uncharacterized protein</fullName>
    </submittedName>
</protein>
<reference evidence="2 3" key="1">
    <citation type="submission" date="2017-03" db="EMBL/GenBank/DDBJ databases">
        <authorList>
            <person name="Afonso C.L."/>
            <person name="Miller P.J."/>
            <person name="Scott M.A."/>
            <person name="Spackman E."/>
            <person name="Goraichik I."/>
            <person name="Dimitrov K.M."/>
            <person name="Suarez D.L."/>
            <person name="Swayne D.E."/>
        </authorList>
    </citation>
    <scope>NUCLEOTIDE SEQUENCE [LARGE SCALE GENOMIC DNA]</scope>
    <source>
        <strain evidence="2">PRJEB14757</strain>
    </source>
</reference>
<evidence type="ECO:0000256" key="1">
    <source>
        <dbReference type="SAM" id="Phobius"/>
    </source>
</evidence>